<dbReference type="Proteomes" id="UP001177769">
    <property type="component" value="Chromosome"/>
</dbReference>
<dbReference type="KEGG" id="pais:PFX98_08515"/>
<feature type="chain" id="PRO_5041704768" evidence="1">
    <location>
        <begin position="26"/>
        <end position="359"/>
    </location>
</feature>
<proteinExistence type="predicted"/>
<sequence>MMKPCPSLRPLVLSLGLLSPLWAAASVFGTLGNFDVVNDTGQTAHGFEIELEGLHLGDITDTFGGAGRGFPTTVERYGAPEVTEYNVGGVFGVRVTYKASFAAGVWNVGTPSGVFSTPGESCWTGGGIGYGPSTPCDHFGVGTVGNASQTRYSWLVESSPGSGALSPVTAALPAPAWQVIPSPVPAQPPVVVARIQAPAPPETPEPQFGEPVWVKVYTTEFEDKISLEELMGGDPKIKLAKSETEIEWQLLQTDPGNPNAGQLENGGLAAVGDKSESVVRRYEFYHYIGAFDSENHEAKPLLGDSNADPSEVGEFIGAQNVAINLNGNIAAVPEPSTWLMLGLGMAGLVWRRRDLIQRN</sequence>
<keyword evidence="4" id="KW-1185">Reference proteome</keyword>
<dbReference type="Pfam" id="PF07589">
    <property type="entry name" value="PEP-CTERM"/>
    <property type="match status" value="1"/>
</dbReference>
<evidence type="ECO:0000313" key="3">
    <source>
        <dbReference type="EMBL" id="WIT13645.1"/>
    </source>
</evidence>
<dbReference type="NCBIfam" id="TIGR02595">
    <property type="entry name" value="PEP_CTERM"/>
    <property type="match status" value="1"/>
</dbReference>
<organism evidence="3 4">
    <name type="scientific">Paucibacter sediminis</name>
    <dbReference type="NCBI Taxonomy" id="3019553"/>
    <lineage>
        <taxon>Bacteria</taxon>
        <taxon>Pseudomonadati</taxon>
        <taxon>Pseudomonadota</taxon>
        <taxon>Betaproteobacteria</taxon>
        <taxon>Burkholderiales</taxon>
        <taxon>Sphaerotilaceae</taxon>
        <taxon>Roseateles</taxon>
    </lineage>
</organism>
<keyword evidence="1" id="KW-0732">Signal</keyword>
<evidence type="ECO:0000313" key="4">
    <source>
        <dbReference type="Proteomes" id="UP001177769"/>
    </source>
</evidence>
<reference evidence="3" key="1">
    <citation type="submission" date="2023-01" db="EMBL/GenBank/DDBJ databases">
        <title>Whole genome sequence of Paucibacter sp. S2-9 isolated from pond sediment.</title>
        <authorList>
            <person name="Jung J.Y."/>
        </authorList>
    </citation>
    <scope>NUCLEOTIDE SEQUENCE</scope>
    <source>
        <strain evidence="3">S2-9</strain>
    </source>
</reference>
<feature type="signal peptide" evidence="1">
    <location>
        <begin position="1"/>
        <end position="25"/>
    </location>
</feature>
<dbReference type="InterPro" id="IPR013424">
    <property type="entry name" value="Ice-binding_C"/>
</dbReference>
<accession>A0AA95NG56</accession>
<dbReference type="RefSeq" id="WP_285234765.1">
    <property type="nucleotide sequence ID" value="NZ_CP116346.1"/>
</dbReference>
<evidence type="ECO:0000256" key="1">
    <source>
        <dbReference type="SAM" id="SignalP"/>
    </source>
</evidence>
<dbReference type="AlphaFoldDB" id="A0AA95NG56"/>
<protein>
    <submittedName>
        <fullName evidence="3">PEP-CTERM sorting domain-containing protein</fullName>
    </submittedName>
</protein>
<dbReference type="EMBL" id="CP116346">
    <property type="protein sequence ID" value="WIT13645.1"/>
    <property type="molecule type" value="Genomic_DNA"/>
</dbReference>
<feature type="domain" description="Ice-binding protein C-terminal" evidence="2">
    <location>
        <begin position="331"/>
        <end position="353"/>
    </location>
</feature>
<name>A0AA95NG56_9BURK</name>
<evidence type="ECO:0000259" key="2">
    <source>
        <dbReference type="Pfam" id="PF07589"/>
    </source>
</evidence>
<gene>
    <name evidence="3" type="ORF">PFX98_08515</name>
</gene>